<proteinExistence type="inferred from homology"/>
<evidence type="ECO:0000259" key="2">
    <source>
        <dbReference type="Pfam" id="PF01709"/>
    </source>
</evidence>
<dbReference type="Gene3D" id="3.30.70.980">
    <property type="match status" value="2"/>
</dbReference>
<gene>
    <name evidence="4" type="ORF">BD324DRAFT_620779</name>
</gene>
<dbReference type="InterPro" id="IPR049083">
    <property type="entry name" value="TACO1_YebC_N"/>
</dbReference>
<sequence>MTMTLRSHLMIWQCIQPVAGPSRTNLYASRTLLPIRTFVSTPVPNSGHNKWSKIKHKKGAADAAKSVLYGRIIRDLQNSLRPPNSLDPTINSRLADIMGKAKEVGMPKSVVERAISRAQSVLDGTGQSQTFEMMGPTSRDAYIVECLTDNPNRTIQSLRGIAKARQARITPVGFMFERKGSIIVQPATPQSDFDALFELVLEEGADDVKEVEGEESLEWEVVTPLELLSKITTSITSDPEKRFSVRSSDPAYIPLEYIEAPDEDAEPSDSDFDIEKASLFCSMLEEDQDVVRVWTNIRGL</sequence>
<comment type="caution">
    <text evidence="4">The sequence shown here is derived from an EMBL/GenBank/DDBJ whole genome shotgun (WGS) entry which is preliminary data.</text>
</comment>
<evidence type="ECO:0000256" key="1">
    <source>
        <dbReference type="ARBA" id="ARBA00008724"/>
    </source>
</evidence>
<dbReference type="PANTHER" id="PTHR12532">
    <property type="entry name" value="TRANSLATIONAL ACTIVATOR OF CYTOCHROME C OXIDASE 1"/>
    <property type="match status" value="1"/>
</dbReference>
<evidence type="ECO:0000259" key="3">
    <source>
        <dbReference type="Pfam" id="PF20772"/>
    </source>
</evidence>
<reference evidence="4 5" key="1">
    <citation type="submission" date="2017-03" db="EMBL/GenBank/DDBJ databases">
        <title>Widespread Adenine N6-methylation of Active Genes in Fungi.</title>
        <authorList>
            <consortium name="DOE Joint Genome Institute"/>
            <person name="Mondo S.J."/>
            <person name="Dannebaum R.O."/>
            <person name="Kuo R.C."/>
            <person name="Louie K.B."/>
            <person name="Bewick A.J."/>
            <person name="Labutti K."/>
            <person name="Haridas S."/>
            <person name="Kuo A."/>
            <person name="Salamov A."/>
            <person name="Ahrendt S.R."/>
            <person name="Lau R."/>
            <person name="Bowen B.P."/>
            <person name="Lipzen A."/>
            <person name="Sullivan W."/>
            <person name="Andreopoulos W.B."/>
            <person name="Clum A."/>
            <person name="Lindquist E."/>
            <person name="Daum C."/>
            <person name="Northen T.R."/>
            <person name="Ramamoorthy G."/>
            <person name="Schmitz R.J."/>
            <person name="Gryganskyi A."/>
            <person name="Culley D."/>
            <person name="Magnuson J."/>
            <person name="James T.Y."/>
            <person name="O'Malley M.A."/>
            <person name="Stajich J.E."/>
            <person name="Spatafora J.W."/>
            <person name="Visel A."/>
            <person name="Grigoriev I.V."/>
        </authorList>
    </citation>
    <scope>NUCLEOTIDE SEQUENCE [LARGE SCALE GENOMIC DNA]</scope>
    <source>
        <strain evidence="4 5">NRRL Y-17943</strain>
    </source>
</reference>
<organism evidence="4 5">
    <name type="scientific">Kockovaella imperatae</name>
    <dbReference type="NCBI Taxonomy" id="4999"/>
    <lineage>
        <taxon>Eukaryota</taxon>
        <taxon>Fungi</taxon>
        <taxon>Dikarya</taxon>
        <taxon>Basidiomycota</taxon>
        <taxon>Agaricomycotina</taxon>
        <taxon>Tremellomycetes</taxon>
        <taxon>Tremellales</taxon>
        <taxon>Cuniculitremaceae</taxon>
        <taxon>Kockovaella</taxon>
    </lineage>
</organism>
<dbReference type="Pfam" id="PF01709">
    <property type="entry name" value="Transcrip_reg"/>
    <property type="match status" value="1"/>
</dbReference>
<dbReference type="SUPFAM" id="SSF75625">
    <property type="entry name" value="YebC-like"/>
    <property type="match status" value="1"/>
</dbReference>
<dbReference type="InterPro" id="IPR002876">
    <property type="entry name" value="Transcrip_reg_TACO1-like"/>
</dbReference>
<feature type="domain" description="TACO1/YebC-like second and third" evidence="2">
    <location>
        <begin position="128"/>
        <end position="297"/>
    </location>
</feature>
<evidence type="ECO:0000313" key="4">
    <source>
        <dbReference type="EMBL" id="ORX38419.1"/>
    </source>
</evidence>
<dbReference type="PANTHER" id="PTHR12532:SF0">
    <property type="entry name" value="TRANSLATIONAL ACTIVATOR OF CYTOCHROME C OXIDASE 1"/>
    <property type="match status" value="1"/>
</dbReference>
<dbReference type="OrthoDB" id="2017544at2759"/>
<dbReference type="Pfam" id="PF20772">
    <property type="entry name" value="TACO1_YebC_N"/>
    <property type="match status" value="1"/>
</dbReference>
<dbReference type="InterPro" id="IPR029072">
    <property type="entry name" value="YebC-like"/>
</dbReference>
<name>A0A1Y1UK98_9TREE</name>
<protein>
    <submittedName>
        <fullName evidence="4">Transcriptional regulator TACO1-like protein</fullName>
    </submittedName>
</protein>
<dbReference type="EMBL" id="NBSH01000004">
    <property type="protein sequence ID" value="ORX38419.1"/>
    <property type="molecule type" value="Genomic_DNA"/>
</dbReference>
<dbReference type="Proteomes" id="UP000193218">
    <property type="component" value="Unassembled WGS sequence"/>
</dbReference>
<dbReference type="GO" id="GO:0005739">
    <property type="term" value="C:mitochondrion"/>
    <property type="evidence" value="ECO:0007669"/>
    <property type="project" value="TreeGrafter"/>
</dbReference>
<dbReference type="InterPro" id="IPR017856">
    <property type="entry name" value="Integrase-like_N"/>
</dbReference>
<dbReference type="RefSeq" id="XP_021872341.1">
    <property type="nucleotide sequence ID" value="XM_022015322.1"/>
</dbReference>
<accession>A0A1Y1UK98</accession>
<dbReference type="InterPro" id="IPR048300">
    <property type="entry name" value="TACO1_YebC-like_2nd/3rd_dom"/>
</dbReference>
<dbReference type="InterPro" id="IPR026564">
    <property type="entry name" value="Transcrip_reg_TACO1-like_dom3"/>
</dbReference>
<dbReference type="FunCoup" id="A0A1Y1UK98">
    <property type="interactions" value="208"/>
</dbReference>
<feature type="domain" description="TACO1/YebC-like N-terminal" evidence="3">
    <location>
        <begin position="49"/>
        <end position="119"/>
    </location>
</feature>
<comment type="similarity">
    <text evidence="1">Belongs to the TACO1 family.</text>
</comment>
<dbReference type="STRING" id="4999.A0A1Y1UK98"/>
<dbReference type="AlphaFoldDB" id="A0A1Y1UK98"/>
<evidence type="ECO:0000313" key="5">
    <source>
        <dbReference type="Proteomes" id="UP000193218"/>
    </source>
</evidence>
<dbReference type="InParanoid" id="A0A1Y1UK98"/>
<dbReference type="Gene3D" id="1.10.10.200">
    <property type="match status" value="1"/>
</dbReference>
<dbReference type="GeneID" id="33557130"/>
<keyword evidence="5" id="KW-1185">Reference proteome</keyword>